<feature type="transmembrane region" description="Helical" evidence="2">
    <location>
        <begin position="41"/>
        <end position="63"/>
    </location>
</feature>
<name>A0A5N6Z252_9EURO</name>
<evidence type="ECO:0000256" key="1">
    <source>
        <dbReference type="SAM" id="MobiDB-lite"/>
    </source>
</evidence>
<keyword evidence="2" id="KW-0812">Transmembrane</keyword>
<organism evidence="3 4">
    <name type="scientific">Aspergillus coremiiformis</name>
    <dbReference type="NCBI Taxonomy" id="138285"/>
    <lineage>
        <taxon>Eukaryota</taxon>
        <taxon>Fungi</taxon>
        <taxon>Dikarya</taxon>
        <taxon>Ascomycota</taxon>
        <taxon>Pezizomycotina</taxon>
        <taxon>Eurotiomycetes</taxon>
        <taxon>Eurotiomycetidae</taxon>
        <taxon>Eurotiales</taxon>
        <taxon>Aspergillaceae</taxon>
        <taxon>Aspergillus</taxon>
        <taxon>Aspergillus subgen. Circumdati</taxon>
    </lineage>
</organism>
<protein>
    <recommendedName>
        <fullName evidence="5">Transmembrane protein</fullName>
    </recommendedName>
</protein>
<evidence type="ECO:0008006" key="5">
    <source>
        <dbReference type="Google" id="ProtNLM"/>
    </source>
</evidence>
<keyword evidence="2" id="KW-0472">Membrane</keyword>
<proteinExistence type="predicted"/>
<keyword evidence="4" id="KW-1185">Reference proteome</keyword>
<reference evidence="4" key="1">
    <citation type="submission" date="2019-04" db="EMBL/GenBank/DDBJ databases">
        <title>Friends and foes A comparative genomics studyof 23 Aspergillus species from section Flavi.</title>
        <authorList>
            <consortium name="DOE Joint Genome Institute"/>
            <person name="Kjaerbolling I."/>
            <person name="Vesth T."/>
            <person name="Frisvad J.C."/>
            <person name="Nybo J.L."/>
            <person name="Theobald S."/>
            <person name="Kildgaard S."/>
            <person name="Isbrandt T."/>
            <person name="Kuo A."/>
            <person name="Sato A."/>
            <person name="Lyhne E.K."/>
            <person name="Kogle M.E."/>
            <person name="Wiebenga A."/>
            <person name="Kun R.S."/>
            <person name="Lubbers R.J."/>
            <person name="Makela M.R."/>
            <person name="Barry K."/>
            <person name="Chovatia M."/>
            <person name="Clum A."/>
            <person name="Daum C."/>
            <person name="Haridas S."/>
            <person name="He G."/>
            <person name="LaButti K."/>
            <person name="Lipzen A."/>
            <person name="Mondo S."/>
            <person name="Riley R."/>
            <person name="Salamov A."/>
            <person name="Simmons B.A."/>
            <person name="Magnuson J.K."/>
            <person name="Henrissat B."/>
            <person name="Mortensen U.H."/>
            <person name="Larsen T.O."/>
            <person name="Devries R.P."/>
            <person name="Grigoriev I.V."/>
            <person name="Machida M."/>
            <person name="Baker S.E."/>
            <person name="Andersen M.R."/>
        </authorList>
    </citation>
    <scope>NUCLEOTIDE SEQUENCE [LARGE SCALE GENOMIC DNA]</scope>
    <source>
        <strain evidence="4">CBS 553.77</strain>
    </source>
</reference>
<evidence type="ECO:0000313" key="3">
    <source>
        <dbReference type="EMBL" id="KAE8350789.1"/>
    </source>
</evidence>
<keyword evidence="2" id="KW-1133">Transmembrane helix</keyword>
<evidence type="ECO:0000256" key="2">
    <source>
        <dbReference type="SAM" id="Phobius"/>
    </source>
</evidence>
<feature type="region of interest" description="Disordered" evidence="1">
    <location>
        <begin position="1"/>
        <end position="32"/>
    </location>
</feature>
<dbReference type="AlphaFoldDB" id="A0A5N6Z252"/>
<gene>
    <name evidence="3" type="ORF">BDV28DRAFT_138474</name>
</gene>
<dbReference type="Proteomes" id="UP000327118">
    <property type="component" value="Unassembled WGS sequence"/>
</dbReference>
<dbReference type="EMBL" id="ML739204">
    <property type="protein sequence ID" value="KAE8350789.1"/>
    <property type="molecule type" value="Genomic_DNA"/>
</dbReference>
<evidence type="ECO:0000313" key="4">
    <source>
        <dbReference type="Proteomes" id="UP000327118"/>
    </source>
</evidence>
<accession>A0A5N6Z252</accession>
<sequence>MVGGLQNPIGRGGKGNVMLRTQKGKGREKGGWGKKAIRDDAYLVFFALTLTFSFSFFSCIWIFRPDDEEHQTSYGCWSDPR</sequence>